<dbReference type="EMBL" id="JAPFFF010000004">
    <property type="protein sequence ID" value="KAK8892899.1"/>
    <property type="molecule type" value="Genomic_DNA"/>
</dbReference>
<keyword evidence="2" id="KW-1133">Transmembrane helix</keyword>
<name>A0ABR2KP18_9EUKA</name>
<dbReference type="Pfam" id="PF02450">
    <property type="entry name" value="LCAT"/>
    <property type="match status" value="1"/>
</dbReference>
<accession>A0ABR2KP18</accession>
<sequence>MSFYYLCLFFSLISSLKPIYIIKGLEDTQIYSRISNPSLYPECPSNTKKIVVKDDKNFNTNFISRYPNCVAKLFRVHFNTTTGRVEQLPGITTESTSVNNSTFLSDTFGHTISKIKQLGYKDNINLFSVTYNYFLHPISSFPVYDELKNKIEKIYSQTGEKSILISFNQGSSFISIFLSNYSKPEWVKKYINSIIFYSPTFAGIPSISKFLSQTFSPFISNREFKKSLMNMPGLHISLPNYVVYENYTLNNLNISQIFGFLKDIKKVDDESEKIFKSVAEKYLRSPIPEPIIPSFIINSNKTSEVVVKPIISVDDDDRYEEAVYISSMYACSHWKSSKCIKTNDFGQFIFEYLNGQSTISSRIIQKDENLVETFSNDDHLSISGVQGIYVDSGYVNAHTVNSTQFHYTAPPGKSSYPLSNAFDQSTASYYISSVVNDENYNNTIEITFNEEITLEAFLYDTAYTTSGTNRVYFGFPTLLYAYTSLGENSPYTLSGIFEGVPTYPDTRIQFVFPNYIQCDRLKLVFVEVTNQTIKDGPAKNPVIADLLFIRHLYISGESIYSNDGYLKARAIPTSEFSYTASESMPGYPISNAFDENSDTYYISNTANSETNKNFVEITFAKTEKLELFLFDQVIQKTDLDLVAQGYPTVMNIYASKGSEPYTLQMKISGPSNPSWKRVCFHFFSVIECDKLKIEFVEVSPQVIVGNSANVVFAGLHFIRYIKENSYTSTNFNYSADAYLVTYSVSPTKFVYSGDEGKKGNPLSNAFDGNSVTFYISNTLANESTVNTITVDFTETISLIDIVYDLSFTTSNGARKYAGYPKYINVYTSLGNEPFSLNQIFFGIPVSPMVKIQLHFDDVVRCDKIKLEFYEITSGNLEICNLYFIPVHESNIIPISGANQTYLNSTYIDSNMVDSSKLTFTIDQPFDSYSETSIFDKNPNTYYVSNTVINLTYHIEMEISFPEQVILNAFLIDSSNSKSGQIGIFRGLPTGIKAYSSIDGSPYDLKAFFIGEPLYPHTRFQYVFPDLVRCDKLKLEFIHVTVFVPSKYLQTNQLCIGELYLMHTIIPASPTPSFSPPYSPSSSPEPSLSPTPSLTPSCSPSESFMPSQIPITDVCEQDSHCRYEGSIDNQVSVTVSTTIFSNIQSTENGGALLLKNAGLNCTNIVFSGCQAKQGQSGNTNSNESGGGGGIYIKNEIGTSNPILLNSVNFSNCKAKYGGALFIYSSSVSSPVKIINCQFTTNQATSTSYSNNLEQSGGSAIFITTRNLFISDCNFFKNIGESQLKVENVFNQTKSEKNSKILQGLPAASNVIRFCRFVIEKQAQCSLYYKTGENGVLCKLMNSVFVGNLSPGNYHINGKMLTQNSPKLVVVGCKFSTDYLWAYKRDDDNEYILIQLQKQTFDYNENNDDNDDDSNKDIYGYALFGVAAILVILIVLKKQCESIRMENREGL</sequence>
<feature type="chain" id="PRO_5046341987" description="Right handed beta helix domain-containing protein" evidence="3">
    <location>
        <begin position="19"/>
        <end position="1449"/>
    </location>
</feature>
<evidence type="ECO:0000256" key="3">
    <source>
        <dbReference type="SAM" id="SignalP"/>
    </source>
</evidence>
<dbReference type="Proteomes" id="UP001470230">
    <property type="component" value="Unassembled WGS sequence"/>
</dbReference>
<dbReference type="Gene3D" id="2.60.120.260">
    <property type="entry name" value="Galactose-binding domain-like"/>
    <property type="match status" value="2"/>
</dbReference>
<reference evidence="4 5" key="1">
    <citation type="submission" date="2024-04" db="EMBL/GenBank/DDBJ databases">
        <title>Tritrichomonas musculus Genome.</title>
        <authorList>
            <person name="Alves-Ferreira E."/>
            <person name="Grigg M."/>
            <person name="Lorenzi H."/>
            <person name="Galac M."/>
        </authorList>
    </citation>
    <scope>NUCLEOTIDE SEQUENCE [LARGE SCALE GENOMIC DNA]</scope>
    <source>
        <strain evidence="4 5">EAF2021</strain>
    </source>
</reference>
<keyword evidence="2" id="KW-0472">Membrane</keyword>
<evidence type="ECO:0000313" key="5">
    <source>
        <dbReference type="Proteomes" id="UP001470230"/>
    </source>
</evidence>
<evidence type="ECO:0000256" key="2">
    <source>
        <dbReference type="SAM" id="Phobius"/>
    </source>
</evidence>
<feature type="signal peptide" evidence="3">
    <location>
        <begin position="1"/>
        <end position="18"/>
    </location>
</feature>
<protein>
    <recommendedName>
        <fullName evidence="6">Right handed beta helix domain-containing protein</fullName>
    </recommendedName>
</protein>
<dbReference type="PANTHER" id="PTHR11440">
    <property type="entry name" value="LECITHIN-CHOLESTEROL ACYLTRANSFERASE-RELATED"/>
    <property type="match status" value="1"/>
</dbReference>
<evidence type="ECO:0000313" key="4">
    <source>
        <dbReference type="EMBL" id="KAK8892899.1"/>
    </source>
</evidence>
<proteinExistence type="predicted"/>
<dbReference type="InterPro" id="IPR008979">
    <property type="entry name" value="Galactose-bd-like_sf"/>
</dbReference>
<dbReference type="Gene3D" id="3.40.50.1820">
    <property type="entry name" value="alpha/beta hydrolase"/>
    <property type="match status" value="1"/>
</dbReference>
<comment type="caution">
    <text evidence="4">The sequence shown here is derived from an EMBL/GenBank/DDBJ whole genome shotgun (WGS) entry which is preliminary data.</text>
</comment>
<keyword evidence="2" id="KW-0812">Transmembrane</keyword>
<dbReference type="InterPro" id="IPR029058">
    <property type="entry name" value="AB_hydrolase_fold"/>
</dbReference>
<feature type="compositionally biased region" description="Low complexity" evidence="1">
    <location>
        <begin position="1079"/>
        <end position="1102"/>
    </location>
</feature>
<dbReference type="InterPro" id="IPR003386">
    <property type="entry name" value="LACT/PDAT_acylTrfase"/>
</dbReference>
<keyword evidence="3" id="KW-0732">Signal</keyword>
<organism evidence="4 5">
    <name type="scientific">Tritrichomonas musculus</name>
    <dbReference type="NCBI Taxonomy" id="1915356"/>
    <lineage>
        <taxon>Eukaryota</taxon>
        <taxon>Metamonada</taxon>
        <taxon>Parabasalia</taxon>
        <taxon>Tritrichomonadida</taxon>
        <taxon>Tritrichomonadidae</taxon>
        <taxon>Tritrichomonas</taxon>
    </lineage>
</organism>
<evidence type="ECO:0008006" key="6">
    <source>
        <dbReference type="Google" id="ProtNLM"/>
    </source>
</evidence>
<feature type="transmembrane region" description="Helical" evidence="2">
    <location>
        <begin position="1416"/>
        <end position="1434"/>
    </location>
</feature>
<gene>
    <name evidence="4" type="ORF">M9Y10_030150</name>
</gene>
<evidence type="ECO:0000256" key="1">
    <source>
        <dbReference type="SAM" id="MobiDB-lite"/>
    </source>
</evidence>
<feature type="region of interest" description="Disordered" evidence="1">
    <location>
        <begin position="1072"/>
        <end position="1103"/>
    </location>
</feature>
<dbReference type="SUPFAM" id="SSF49785">
    <property type="entry name" value="Galactose-binding domain-like"/>
    <property type="match status" value="3"/>
</dbReference>
<keyword evidence="5" id="KW-1185">Reference proteome</keyword>